<dbReference type="InterPro" id="IPR002293">
    <property type="entry name" value="AA/rel_permease1"/>
</dbReference>
<name>A0AAV9JEY7_9PEZI</name>
<keyword evidence="2" id="KW-0813">Transport</keyword>
<dbReference type="PANTHER" id="PTHR45649">
    <property type="entry name" value="AMINO-ACID PERMEASE BAT1"/>
    <property type="match status" value="1"/>
</dbReference>
<reference evidence="8 9" key="1">
    <citation type="submission" date="2021-11" db="EMBL/GenBank/DDBJ databases">
        <title>Black yeast isolated from Biological Soil Crust.</title>
        <authorList>
            <person name="Kurbessoian T."/>
        </authorList>
    </citation>
    <scope>NUCLEOTIDE SEQUENCE [LARGE SCALE GENOMIC DNA]</scope>
    <source>
        <strain evidence="8 9">CCFEE 5522</strain>
    </source>
</reference>
<organism evidence="8 9">
    <name type="scientific">Oleoguttula mirabilis</name>
    <dbReference type="NCBI Taxonomy" id="1507867"/>
    <lineage>
        <taxon>Eukaryota</taxon>
        <taxon>Fungi</taxon>
        <taxon>Dikarya</taxon>
        <taxon>Ascomycota</taxon>
        <taxon>Pezizomycotina</taxon>
        <taxon>Dothideomycetes</taxon>
        <taxon>Dothideomycetidae</taxon>
        <taxon>Mycosphaerellales</taxon>
        <taxon>Teratosphaeriaceae</taxon>
        <taxon>Oleoguttula</taxon>
    </lineage>
</organism>
<evidence type="ECO:0000256" key="7">
    <source>
        <dbReference type="SAM" id="SignalP"/>
    </source>
</evidence>
<dbReference type="Pfam" id="PF13520">
    <property type="entry name" value="AA_permease_2"/>
    <property type="match status" value="1"/>
</dbReference>
<comment type="subcellular location">
    <subcellularLocation>
        <location evidence="1">Membrane</location>
        <topology evidence="1">Multi-pass membrane protein</topology>
    </subcellularLocation>
</comment>
<sequence>MVWSYLVNAPLTFILAITLCFNIGSVEAALDSTHPVVWIFHNALHNVSATNAFTAVLLVLMAMIAVSNIATASRQMFAFARDSGLPYSKFLKRINPRHRVPLNAILVTAGVTIILSVINMSSEAAFNTVLSLSTAALMASYIISIGCILRKRLRSESLPYARW</sequence>
<evidence type="ECO:0000313" key="9">
    <source>
        <dbReference type="Proteomes" id="UP001324427"/>
    </source>
</evidence>
<evidence type="ECO:0000256" key="3">
    <source>
        <dbReference type="ARBA" id="ARBA00022692"/>
    </source>
</evidence>
<feature type="chain" id="PRO_5043395734" description="Amino acid permease" evidence="7">
    <location>
        <begin position="29"/>
        <end position="163"/>
    </location>
</feature>
<keyword evidence="5 6" id="KW-0472">Membrane</keyword>
<evidence type="ECO:0008006" key="10">
    <source>
        <dbReference type="Google" id="ProtNLM"/>
    </source>
</evidence>
<keyword evidence="4 6" id="KW-1133">Transmembrane helix</keyword>
<feature type="signal peptide" evidence="7">
    <location>
        <begin position="1"/>
        <end position="28"/>
    </location>
</feature>
<dbReference type="Gene3D" id="1.20.1740.10">
    <property type="entry name" value="Amino acid/polyamine transporter I"/>
    <property type="match status" value="1"/>
</dbReference>
<keyword evidence="9" id="KW-1185">Reference proteome</keyword>
<evidence type="ECO:0000256" key="5">
    <source>
        <dbReference type="ARBA" id="ARBA00023136"/>
    </source>
</evidence>
<feature type="transmembrane region" description="Helical" evidence="6">
    <location>
        <begin position="100"/>
        <end position="118"/>
    </location>
</feature>
<comment type="caution">
    <text evidence="8">The sequence shown here is derived from an EMBL/GenBank/DDBJ whole genome shotgun (WGS) entry which is preliminary data.</text>
</comment>
<keyword evidence="7" id="KW-0732">Signal</keyword>
<dbReference type="GO" id="GO:0016020">
    <property type="term" value="C:membrane"/>
    <property type="evidence" value="ECO:0007669"/>
    <property type="project" value="UniProtKB-SubCell"/>
</dbReference>
<evidence type="ECO:0000256" key="1">
    <source>
        <dbReference type="ARBA" id="ARBA00004141"/>
    </source>
</evidence>
<keyword evidence="3 6" id="KW-0812">Transmembrane</keyword>
<gene>
    <name evidence="8" type="ORF">LTR36_005502</name>
</gene>
<dbReference type="Proteomes" id="UP001324427">
    <property type="component" value="Unassembled WGS sequence"/>
</dbReference>
<dbReference type="AlphaFoldDB" id="A0AAV9JEY7"/>
<evidence type="ECO:0000256" key="4">
    <source>
        <dbReference type="ARBA" id="ARBA00022989"/>
    </source>
</evidence>
<feature type="transmembrane region" description="Helical" evidence="6">
    <location>
        <begin position="124"/>
        <end position="149"/>
    </location>
</feature>
<proteinExistence type="predicted"/>
<feature type="transmembrane region" description="Helical" evidence="6">
    <location>
        <begin position="52"/>
        <end position="71"/>
    </location>
</feature>
<dbReference type="EMBL" id="JAVFHQ010000031">
    <property type="protein sequence ID" value="KAK4543607.1"/>
    <property type="molecule type" value="Genomic_DNA"/>
</dbReference>
<dbReference type="PANTHER" id="PTHR45649:SF14">
    <property type="entry name" value="GABA PERMEASE"/>
    <property type="match status" value="1"/>
</dbReference>
<evidence type="ECO:0000256" key="6">
    <source>
        <dbReference type="SAM" id="Phobius"/>
    </source>
</evidence>
<dbReference type="GO" id="GO:0022857">
    <property type="term" value="F:transmembrane transporter activity"/>
    <property type="evidence" value="ECO:0007669"/>
    <property type="project" value="InterPro"/>
</dbReference>
<evidence type="ECO:0000256" key="2">
    <source>
        <dbReference type="ARBA" id="ARBA00022448"/>
    </source>
</evidence>
<evidence type="ECO:0000313" key="8">
    <source>
        <dbReference type="EMBL" id="KAK4543607.1"/>
    </source>
</evidence>
<accession>A0AAV9JEY7</accession>
<protein>
    <recommendedName>
        <fullName evidence="10">Amino acid permease</fullName>
    </recommendedName>
</protein>